<accession>A0ABQ2AR06</accession>
<comment type="caution">
    <text evidence="2">The sequence shown here is derived from an EMBL/GenBank/DDBJ whole genome shotgun (WGS) entry which is preliminary data.</text>
</comment>
<name>A0ABQ2AR06_9PSED</name>
<evidence type="ECO:0000313" key="2">
    <source>
        <dbReference type="EMBL" id="GGH94110.1"/>
    </source>
</evidence>
<feature type="transmembrane region" description="Helical" evidence="1">
    <location>
        <begin position="101"/>
        <end position="125"/>
    </location>
</feature>
<dbReference type="EMBL" id="BMDE01000005">
    <property type="protein sequence ID" value="GGH94110.1"/>
    <property type="molecule type" value="Genomic_DNA"/>
</dbReference>
<gene>
    <name evidence="2" type="ORF">GCM10007363_20290</name>
</gene>
<dbReference type="Proteomes" id="UP000655550">
    <property type="component" value="Unassembled WGS sequence"/>
</dbReference>
<evidence type="ECO:0000256" key="1">
    <source>
        <dbReference type="SAM" id="Phobius"/>
    </source>
</evidence>
<keyword evidence="1" id="KW-0812">Transmembrane</keyword>
<dbReference type="RefSeq" id="WP_188390281.1">
    <property type="nucleotide sequence ID" value="NZ_BMDE01000005.1"/>
</dbReference>
<feature type="transmembrane region" description="Helical" evidence="1">
    <location>
        <begin position="76"/>
        <end position="94"/>
    </location>
</feature>
<protein>
    <submittedName>
        <fullName evidence="2">Uncharacterized protein</fullName>
    </submittedName>
</protein>
<reference evidence="3" key="1">
    <citation type="journal article" date="2019" name="Int. J. Syst. Evol. Microbiol.">
        <title>The Global Catalogue of Microorganisms (GCM) 10K type strain sequencing project: providing services to taxonomists for standard genome sequencing and annotation.</title>
        <authorList>
            <consortium name="The Broad Institute Genomics Platform"/>
            <consortium name="The Broad Institute Genome Sequencing Center for Infectious Disease"/>
            <person name="Wu L."/>
            <person name="Ma J."/>
        </authorList>
    </citation>
    <scope>NUCLEOTIDE SEQUENCE [LARGE SCALE GENOMIC DNA]</scope>
    <source>
        <strain evidence="3">CCM 8778</strain>
    </source>
</reference>
<organism evidence="2 3">
    <name type="scientific">Pseudomonas fluvialis</name>
    <dbReference type="NCBI Taxonomy" id="1793966"/>
    <lineage>
        <taxon>Bacteria</taxon>
        <taxon>Pseudomonadati</taxon>
        <taxon>Pseudomonadota</taxon>
        <taxon>Gammaproteobacteria</taxon>
        <taxon>Pseudomonadales</taxon>
        <taxon>Pseudomonadaceae</taxon>
        <taxon>Pseudomonas</taxon>
    </lineage>
</organism>
<sequence>MPRLIPRQSHPYQAPLTAPEQLAPLRARSVAIPLAVGLLCSLLAALLPTLVVPSFWPIFEAFGEHLPLLTALALNYYLLLWLWPLGFVVVFLCWPAARRRGWVPCLTGVLGLLASLVLLAVSMYGPIFSLG</sequence>
<proteinExistence type="predicted"/>
<keyword evidence="1" id="KW-0472">Membrane</keyword>
<keyword evidence="1" id="KW-1133">Transmembrane helix</keyword>
<keyword evidence="3" id="KW-1185">Reference proteome</keyword>
<feature type="transmembrane region" description="Helical" evidence="1">
    <location>
        <begin position="30"/>
        <end position="56"/>
    </location>
</feature>
<evidence type="ECO:0000313" key="3">
    <source>
        <dbReference type="Proteomes" id="UP000655550"/>
    </source>
</evidence>